<organism evidence="7 8">
    <name type="scientific">Cupriavidus taiwanensis</name>
    <dbReference type="NCBI Taxonomy" id="164546"/>
    <lineage>
        <taxon>Bacteria</taxon>
        <taxon>Pseudomonadati</taxon>
        <taxon>Pseudomonadota</taxon>
        <taxon>Betaproteobacteria</taxon>
        <taxon>Burkholderiales</taxon>
        <taxon>Burkholderiaceae</taxon>
        <taxon>Cupriavidus</taxon>
    </lineage>
</organism>
<keyword evidence="4" id="KW-0408">Iron</keyword>
<dbReference type="AlphaFoldDB" id="A0A975X9M5"/>
<keyword evidence="1" id="KW-0001">2Fe-2S</keyword>
<keyword evidence="5" id="KW-0411">Iron-sulfur</keyword>
<proteinExistence type="predicted"/>
<dbReference type="Pfam" id="PF19112">
    <property type="entry name" value="VanA_C"/>
    <property type="match status" value="1"/>
</dbReference>
<evidence type="ECO:0000256" key="4">
    <source>
        <dbReference type="ARBA" id="ARBA00023004"/>
    </source>
</evidence>
<dbReference type="SUPFAM" id="SSF55961">
    <property type="entry name" value="Bet v1-like"/>
    <property type="match status" value="1"/>
</dbReference>
<evidence type="ECO:0000313" key="8">
    <source>
        <dbReference type="Proteomes" id="UP000256780"/>
    </source>
</evidence>
<dbReference type="Gene3D" id="3.90.380.10">
    <property type="entry name" value="Naphthalene 1,2-dioxygenase Alpha Subunit, Chain A, domain 1"/>
    <property type="match status" value="1"/>
</dbReference>
<dbReference type="SUPFAM" id="SSF50022">
    <property type="entry name" value="ISP domain"/>
    <property type="match status" value="1"/>
</dbReference>
<sequence length="355" mass="39944">MTDLSNTGIPLHDLRGQAEAPPLYRALRKYWHPVAYAAELLDKPLGVTLLGEPVVLARLNGEVRAMNRRCPHKGTDLALGQIVDGAIECPYHGWRFAGDGACVRIPAREELTEAMKVSTSCFRATEQAGIIWVALEEPVYPCPLFPELNDPAFRVLQGAAYDWRTSAPRRLENFVDFCHFAYVHDGTIGSRANPRVEPVKVWREGGVLRFDRSGVKEPGVGLKKQLLGLTEEWIEPTNAYHVTMPATVHLKRTFPNGKRYVLFMAACPVDEFTTRSFWWQARDFGVEPVYDQFFMDFEAEVLAQDKPIIESQRPLWFHVSNAPGAEREIPVRGADAVTIEYRRWLAEIAAAGNAP</sequence>
<dbReference type="OrthoDB" id="9790995at2"/>
<evidence type="ECO:0000256" key="2">
    <source>
        <dbReference type="ARBA" id="ARBA00022723"/>
    </source>
</evidence>
<dbReference type="GO" id="GO:0051537">
    <property type="term" value="F:2 iron, 2 sulfur cluster binding"/>
    <property type="evidence" value="ECO:0007669"/>
    <property type="project" value="UniProtKB-KW"/>
</dbReference>
<evidence type="ECO:0000313" key="7">
    <source>
        <dbReference type="EMBL" id="SOY63131.1"/>
    </source>
</evidence>
<dbReference type="PANTHER" id="PTHR21266">
    <property type="entry name" value="IRON-SULFUR DOMAIN CONTAINING PROTEIN"/>
    <property type="match status" value="1"/>
</dbReference>
<dbReference type="PANTHER" id="PTHR21266:SF60">
    <property type="entry name" value="3-KETOSTEROID-9-ALPHA-MONOOXYGENASE, OXYGENASE COMPONENT"/>
    <property type="match status" value="1"/>
</dbReference>
<dbReference type="GO" id="GO:0046872">
    <property type="term" value="F:metal ion binding"/>
    <property type="evidence" value="ECO:0007669"/>
    <property type="project" value="UniProtKB-KW"/>
</dbReference>
<reference evidence="7 8" key="1">
    <citation type="submission" date="2018-01" db="EMBL/GenBank/DDBJ databases">
        <authorList>
            <person name="Clerissi C."/>
        </authorList>
    </citation>
    <scope>NUCLEOTIDE SEQUENCE [LARGE SCALE GENOMIC DNA]</scope>
    <source>
        <strain evidence="7">Cupriavidus sp. LMG 19464</strain>
    </source>
</reference>
<dbReference type="Proteomes" id="UP000256780">
    <property type="component" value="Chromosome CBM2587_b"/>
</dbReference>
<dbReference type="Gene3D" id="2.102.10.10">
    <property type="entry name" value="Rieske [2Fe-2S] iron-sulphur domain"/>
    <property type="match status" value="1"/>
</dbReference>
<evidence type="ECO:0000256" key="3">
    <source>
        <dbReference type="ARBA" id="ARBA00023002"/>
    </source>
</evidence>
<evidence type="ECO:0000256" key="1">
    <source>
        <dbReference type="ARBA" id="ARBA00022714"/>
    </source>
</evidence>
<dbReference type="EMBL" id="OFSQ01000035">
    <property type="protein sequence ID" value="SOY63131.1"/>
    <property type="molecule type" value="Genomic_DNA"/>
</dbReference>
<dbReference type="RefSeq" id="WP_116358372.1">
    <property type="nucleotide sequence ID" value="NZ_JASNFM010000027.1"/>
</dbReference>
<evidence type="ECO:0000256" key="5">
    <source>
        <dbReference type="ARBA" id="ARBA00023014"/>
    </source>
</evidence>
<dbReference type="InterPro" id="IPR044043">
    <property type="entry name" value="VanA_C_cat"/>
</dbReference>
<gene>
    <name evidence="7" type="ORF">CBM2587_B60166</name>
</gene>
<dbReference type="Pfam" id="PF00355">
    <property type="entry name" value="Rieske"/>
    <property type="match status" value="1"/>
</dbReference>
<dbReference type="GO" id="GO:0016491">
    <property type="term" value="F:oxidoreductase activity"/>
    <property type="evidence" value="ECO:0007669"/>
    <property type="project" value="UniProtKB-KW"/>
</dbReference>
<protein>
    <recommendedName>
        <fullName evidence="6">Rieske domain-containing protein</fullName>
    </recommendedName>
</protein>
<keyword evidence="3" id="KW-0560">Oxidoreductase</keyword>
<dbReference type="InterPro" id="IPR050584">
    <property type="entry name" value="Cholesterol_7-desaturase"/>
</dbReference>
<dbReference type="InterPro" id="IPR017941">
    <property type="entry name" value="Rieske_2Fe-2S"/>
</dbReference>
<name>A0A975X9M5_9BURK</name>
<dbReference type="PROSITE" id="PS51296">
    <property type="entry name" value="RIESKE"/>
    <property type="match status" value="1"/>
</dbReference>
<keyword evidence="2" id="KW-0479">Metal-binding</keyword>
<feature type="domain" description="Rieske" evidence="6">
    <location>
        <begin position="31"/>
        <end position="133"/>
    </location>
</feature>
<evidence type="ECO:0000259" key="6">
    <source>
        <dbReference type="PROSITE" id="PS51296"/>
    </source>
</evidence>
<dbReference type="InterPro" id="IPR036922">
    <property type="entry name" value="Rieske_2Fe-2S_sf"/>
</dbReference>
<comment type="caution">
    <text evidence="7">The sequence shown here is derived from an EMBL/GenBank/DDBJ whole genome shotgun (WGS) entry which is preliminary data.</text>
</comment>
<accession>A0A975X9M5</accession>